<gene>
    <name evidence="2" type="ORF">SPRG_00765</name>
</gene>
<feature type="region of interest" description="Disordered" evidence="1">
    <location>
        <begin position="410"/>
        <end position="443"/>
    </location>
</feature>
<dbReference type="GeneID" id="24123393"/>
<organism evidence="2 3">
    <name type="scientific">Saprolegnia parasitica (strain CBS 223.65)</name>
    <dbReference type="NCBI Taxonomy" id="695850"/>
    <lineage>
        <taxon>Eukaryota</taxon>
        <taxon>Sar</taxon>
        <taxon>Stramenopiles</taxon>
        <taxon>Oomycota</taxon>
        <taxon>Saprolegniomycetes</taxon>
        <taxon>Saprolegniales</taxon>
        <taxon>Saprolegniaceae</taxon>
        <taxon>Saprolegnia</taxon>
    </lineage>
</organism>
<evidence type="ECO:0000256" key="1">
    <source>
        <dbReference type="SAM" id="MobiDB-lite"/>
    </source>
</evidence>
<dbReference type="EMBL" id="KK583190">
    <property type="protein sequence ID" value="KDO34702.1"/>
    <property type="molecule type" value="Genomic_DNA"/>
</dbReference>
<dbReference type="KEGG" id="spar:SPRG_00765"/>
<dbReference type="AlphaFoldDB" id="A0A067D6T8"/>
<dbReference type="VEuPathDB" id="FungiDB:SPRG_00765"/>
<evidence type="ECO:0000313" key="3">
    <source>
        <dbReference type="Proteomes" id="UP000030745"/>
    </source>
</evidence>
<dbReference type="RefSeq" id="XP_012194372.1">
    <property type="nucleotide sequence ID" value="XM_012338982.1"/>
</dbReference>
<reference evidence="2 3" key="1">
    <citation type="journal article" date="2013" name="PLoS Genet.">
        <title>Distinctive expansion of potential virulence genes in the genome of the oomycete fish pathogen Saprolegnia parasitica.</title>
        <authorList>
            <person name="Jiang R.H."/>
            <person name="de Bruijn I."/>
            <person name="Haas B.J."/>
            <person name="Belmonte R."/>
            <person name="Lobach L."/>
            <person name="Christie J."/>
            <person name="van den Ackerveken G."/>
            <person name="Bottin A."/>
            <person name="Bulone V."/>
            <person name="Diaz-Moreno S.M."/>
            <person name="Dumas B."/>
            <person name="Fan L."/>
            <person name="Gaulin E."/>
            <person name="Govers F."/>
            <person name="Grenville-Briggs L.J."/>
            <person name="Horner N.R."/>
            <person name="Levin J.Z."/>
            <person name="Mammella M."/>
            <person name="Meijer H.J."/>
            <person name="Morris P."/>
            <person name="Nusbaum C."/>
            <person name="Oome S."/>
            <person name="Phillips A.J."/>
            <person name="van Rooyen D."/>
            <person name="Rzeszutek E."/>
            <person name="Saraiva M."/>
            <person name="Secombes C.J."/>
            <person name="Seidl M.F."/>
            <person name="Snel B."/>
            <person name="Stassen J.H."/>
            <person name="Sykes S."/>
            <person name="Tripathy S."/>
            <person name="van den Berg H."/>
            <person name="Vega-Arreguin J.C."/>
            <person name="Wawra S."/>
            <person name="Young S.K."/>
            <person name="Zeng Q."/>
            <person name="Dieguez-Uribeondo J."/>
            <person name="Russ C."/>
            <person name="Tyler B.M."/>
            <person name="van West P."/>
        </authorList>
    </citation>
    <scope>NUCLEOTIDE SEQUENCE [LARGE SCALE GENOMIC DNA]</scope>
    <source>
        <strain evidence="2 3">CBS 223.65</strain>
    </source>
</reference>
<evidence type="ECO:0000313" key="2">
    <source>
        <dbReference type="EMBL" id="KDO34702.1"/>
    </source>
</evidence>
<accession>A0A067D6T8</accession>
<proteinExistence type="predicted"/>
<keyword evidence="3" id="KW-1185">Reference proteome</keyword>
<protein>
    <submittedName>
        <fullName evidence="2">Uncharacterized protein</fullName>
    </submittedName>
</protein>
<dbReference type="OrthoDB" id="10443392at2759"/>
<sequence>MASYAGILLQSFDTFSAWKAGFLEACPFRAYYSHSNFDDVDAELRAFGHTLVTNGEDERVLAALEAFITQGRPRRANEAHAYLVSAIHPRLHSVVAGTSDPRELWLSLLTKEQPSLLGSLDSLLHPPRVADGVDVFLRGVSNAADAFLSPLLHFKPPCVMLLSTVEMDRFEAYKALVATRLETAFLAHHWRTQVLSDVSSIERMDKAALTQHIKSARPVLQEAKDEPATAARWVGGANETCDYCVKLHSTKTCTNLHRAILSGKVTTGKAPPRRKQYFKLPPDYCCRYCLLSMRVVVDHCTAGCDRLRTDMMSDHVDRHFKPVGDHDWPKLRPSDWDSYLVKTENEYKQARQLYSTLELEPGSMRLEAKPAAPTHHETPTPAPAPIAVPTPARAPIQVPRQAHVPNDVLAHTPIEEAPGSSSKRRRLSFSSDDEDHFQGCVVQ</sequence>
<dbReference type="Proteomes" id="UP000030745">
    <property type="component" value="Unassembled WGS sequence"/>
</dbReference>
<name>A0A067D6T8_SAPPC</name>
<feature type="region of interest" description="Disordered" evidence="1">
    <location>
        <begin position="369"/>
        <end position="390"/>
    </location>
</feature>